<evidence type="ECO:0000313" key="4">
    <source>
        <dbReference type="Proteomes" id="UP001383192"/>
    </source>
</evidence>
<feature type="compositionally biased region" description="Acidic residues" evidence="1">
    <location>
        <begin position="1035"/>
        <end position="1049"/>
    </location>
</feature>
<evidence type="ECO:0000256" key="1">
    <source>
        <dbReference type="SAM" id="MobiDB-lite"/>
    </source>
</evidence>
<organism evidence="3 4">
    <name type="scientific">Paramarasmius palmivorus</name>
    <dbReference type="NCBI Taxonomy" id="297713"/>
    <lineage>
        <taxon>Eukaryota</taxon>
        <taxon>Fungi</taxon>
        <taxon>Dikarya</taxon>
        <taxon>Basidiomycota</taxon>
        <taxon>Agaricomycotina</taxon>
        <taxon>Agaricomycetes</taxon>
        <taxon>Agaricomycetidae</taxon>
        <taxon>Agaricales</taxon>
        <taxon>Marasmiineae</taxon>
        <taxon>Marasmiaceae</taxon>
        <taxon>Paramarasmius</taxon>
    </lineage>
</organism>
<gene>
    <name evidence="3" type="ORF">VNI00_018900</name>
</gene>
<proteinExistence type="predicted"/>
<dbReference type="InterPro" id="IPR040521">
    <property type="entry name" value="KDZ"/>
</dbReference>
<dbReference type="Pfam" id="PF18758">
    <property type="entry name" value="KDZ"/>
    <property type="match status" value="1"/>
</dbReference>
<feature type="region of interest" description="Disordered" evidence="1">
    <location>
        <begin position="1020"/>
        <end position="1049"/>
    </location>
</feature>
<evidence type="ECO:0000259" key="2">
    <source>
        <dbReference type="Pfam" id="PF18803"/>
    </source>
</evidence>
<name>A0AAW0ASJ2_9AGAR</name>
<evidence type="ECO:0000313" key="3">
    <source>
        <dbReference type="EMBL" id="KAK7016418.1"/>
    </source>
</evidence>
<keyword evidence="4" id="KW-1185">Reference proteome</keyword>
<feature type="compositionally biased region" description="Basic and acidic residues" evidence="1">
    <location>
        <begin position="817"/>
        <end position="834"/>
    </location>
</feature>
<dbReference type="EMBL" id="JAYKXP010000285">
    <property type="protein sequence ID" value="KAK7016418.1"/>
    <property type="molecule type" value="Genomic_DNA"/>
</dbReference>
<dbReference type="AlphaFoldDB" id="A0AAW0ASJ2"/>
<accession>A0AAW0ASJ2</accession>
<dbReference type="InterPro" id="IPR041457">
    <property type="entry name" value="CxC2_KDZ-assoc"/>
</dbReference>
<dbReference type="Proteomes" id="UP001383192">
    <property type="component" value="Unassembled WGS sequence"/>
</dbReference>
<dbReference type="Pfam" id="PF18803">
    <property type="entry name" value="CxC2"/>
    <property type="match status" value="1"/>
</dbReference>
<feature type="region of interest" description="Disordered" evidence="1">
    <location>
        <begin position="554"/>
        <end position="574"/>
    </location>
</feature>
<dbReference type="PANTHER" id="PTHR33096">
    <property type="entry name" value="CXC2 DOMAIN-CONTAINING PROTEIN"/>
    <property type="match status" value="1"/>
</dbReference>
<dbReference type="PANTHER" id="PTHR33096:SF1">
    <property type="entry name" value="CXC1-LIKE CYSTEINE CLUSTER ASSOCIATED WITH KDZ TRANSPOSASES DOMAIN-CONTAINING PROTEIN"/>
    <property type="match status" value="1"/>
</dbReference>
<feature type="region of interest" description="Disordered" evidence="1">
    <location>
        <begin position="812"/>
        <end position="834"/>
    </location>
</feature>
<comment type="caution">
    <text evidence="3">The sequence shown here is derived from an EMBL/GenBank/DDBJ whole genome shotgun (WGS) entry which is preliminary data.</text>
</comment>
<feature type="domain" description="CxC2-like cysteine cluster KDZ transposase-associated" evidence="2">
    <location>
        <begin position="177"/>
        <end position="284"/>
    </location>
</feature>
<reference evidence="3 4" key="1">
    <citation type="submission" date="2024-01" db="EMBL/GenBank/DDBJ databases">
        <title>A draft genome for a cacao thread blight-causing isolate of Paramarasmius palmivorus.</title>
        <authorList>
            <person name="Baruah I.K."/>
            <person name="Bukari Y."/>
            <person name="Amoako-Attah I."/>
            <person name="Meinhardt L.W."/>
            <person name="Bailey B.A."/>
            <person name="Cohen S.P."/>
        </authorList>
    </citation>
    <scope>NUCLEOTIDE SEQUENCE [LARGE SCALE GENOMIC DNA]</scope>
    <source>
        <strain evidence="3 4">GH-12</strain>
    </source>
</reference>
<sequence>MSKRKRVRHNSDIPEISFTRKQNVLCVSSVSADGRRTNQRAIPFTPIPPSPVKTSTRAQVKNFSELQECFITDGDFIMAGDDGNVENERLRWDAADNPLDEFKPRTFEYLKELLRLEGRGGIEPLCLCGGKNNVVYRCHDCTDARLSCKICTLDQHGCRPFHSVEKWNGSFFERVSLKSLGLKLQLGHPHGHACLMPRQARTGFVVVDIDSSQEVDVYFCMCQPQDVVGDHWQQLMRRELFPAMSTQPHTAFTFRLLRFFHTLTLQGKVNLYDYYISIENRMDGAKIAPQKDRYEAFRRVLREWRFLKMLKRGGAGIKFQSLTDIHRGQLAPRCLACPIPGVNLPDDWQLASASKSFIYRKFICVDACFRLKRRKISSEQADPGLATGLAYFVPQDLYQPFQKGIGDQKEVDRCTGGRLAAIEQANVKFNKGYATTGVVLCLCARHEVVEPNGAVDLDKGEKYALTDYAISASQSLSETALPRVLSYDIACQYHKNFFNRLPNLPEPIRMETDKKKWTFAVPKLHIRGHGVDCQRNFSLHLLCGVGQSDCEGSERHWGNEGPIATSTREMGPGHRRDTIDDHFLSWTHRKRIGLGNFLLIRRKTAAKQERIHAQEFVKLCTSQASSMEEWSKMVNDWENGDSDENPYILPDIGSTEEEVRLKYAEQEAEEARRGIIPLHEVSPSAFMQIGLDLEEAQRILGLDIQSENWNTLKQKTDLVTRCAQIQRSIGRFRTLQHIYTPLALASAPTTHETTNVVESESIPLLLPSSLDSKLLSQPEMKSWGEMELQFRRGQMHSAIHEVRMRLSIRSGMHRKRAMDTRGQRESKKARDKMAKNDRYMDEAKLKFRAAWNATKVLTGGREDSIGYPFLNDADIHMIEDPDVTAPGNNRKIKGAQFREKEVSLLVKGESRKTTSWLWNSFDSSEDSEAIHEATQVEWMKARARDLRWKEEVQLINEEMHRTLVTLQYEAQEWLSWVTEAGEDTGPEGEGITAYALRQASIRTGLARKFEIMWEENKVPDVPLAEASRTIGGENGESDDDDDDDDYDGR</sequence>
<protein>
    <recommendedName>
        <fullName evidence="2">CxC2-like cysteine cluster KDZ transposase-associated domain-containing protein</fullName>
    </recommendedName>
</protein>